<protein>
    <submittedName>
        <fullName evidence="1">Uncharacterized protein</fullName>
    </submittedName>
</protein>
<dbReference type="EMBL" id="QPEX01000037">
    <property type="protein sequence ID" value="RCS44003.1"/>
    <property type="molecule type" value="Genomic_DNA"/>
</dbReference>
<accession>A0A368KQH9</accession>
<dbReference type="RefSeq" id="WP_114370790.1">
    <property type="nucleotide sequence ID" value="NZ_QPEX01000037.1"/>
</dbReference>
<dbReference type="OrthoDB" id="9792960at2"/>
<dbReference type="Proteomes" id="UP000253562">
    <property type="component" value="Unassembled WGS sequence"/>
</dbReference>
<organism evidence="1 2">
    <name type="scientific">Bremerella cremea</name>
    <dbReference type="NCBI Taxonomy" id="1031537"/>
    <lineage>
        <taxon>Bacteria</taxon>
        <taxon>Pseudomonadati</taxon>
        <taxon>Planctomycetota</taxon>
        <taxon>Planctomycetia</taxon>
        <taxon>Pirellulales</taxon>
        <taxon>Pirellulaceae</taxon>
        <taxon>Bremerella</taxon>
    </lineage>
</organism>
<proteinExistence type="predicted"/>
<evidence type="ECO:0000313" key="1">
    <source>
        <dbReference type="EMBL" id="RCS44003.1"/>
    </source>
</evidence>
<dbReference type="AlphaFoldDB" id="A0A368KQH9"/>
<comment type="caution">
    <text evidence="1">The sequence shown here is derived from an EMBL/GenBank/DDBJ whole genome shotgun (WGS) entry which is preliminary data.</text>
</comment>
<name>A0A368KQH9_9BACT</name>
<sequence length="86" mass="9333">MKQELCVVSGCPAVTHCRGLCGKHYKAAQRIIRSTELTWDEIAQSGLCKPAKPQGRPPCPFSRRLIDIAQKLHPPGPASNPSEAAQ</sequence>
<evidence type="ECO:0000313" key="2">
    <source>
        <dbReference type="Proteomes" id="UP000253562"/>
    </source>
</evidence>
<reference evidence="1 2" key="1">
    <citation type="submission" date="2018-07" db="EMBL/GenBank/DDBJ databases">
        <title>Comparative genomes isolates from brazilian mangrove.</title>
        <authorList>
            <person name="De Araujo J.E."/>
            <person name="Taketani R.G."/>
            <person name="Silva M.C.P."/>
            <person name="Lourenco M.V."/>
            <person name="Oliveira V.M."/>
            <person name="Andreote F.D."/>
        </authorList>
    </citation>
    <scope>NUCLEOTIDE SEQUENCE [LARGE SCALE GENOMIC DNA]</scope>
    <source>
        <strain evidence="1 2">HEX PRIS-MGV</strain>
    </source>
</reference>
<gene>
    <name evidence="1" type="ORF">DTL42_18645</name>
</gene>